<sequence>MPSLIDPPQMGAIARFDGEFGQRFIVTVDTEEEFDWNKPLQREGHGLRHVAAMGRFQTFCESEGVIPIYLVDWPIVTCEEAIAVLGPAIAAGRAEVGVQLHPWVNPPFDEEVTAHNSFAGNLPPELERAKFMALRDAIEANFGCQPLIYRAGRYGLGPNTAQILHDAGIAIDSSVRSKFDYAAGGGRDYRPFPLQPYWVDAARSLLECPLTTVFWGPLRQQGDAIYPALWRVPRLRGLMSRLGLLERIPLTPEGTRVEEALRGVDIALDDGLPLLVFSFHSPSLDIGHTPYVRDQAGLDTLYGWWQQVFAYLRQRGVAPTSVAGILEAVQR</sequence>
<protein>
    <submittedName>
        <fullName evidence="1">WalW protein</fullName>
    </submittedName>
</protein>
<dbReference type="SUPFAM" id="SSF88713">
    <property type="entry name" value="Glycoside hydrolase/deacetylase"/>
    <property type="match status" value="1"/>
</dbReference>
<evidence type="ECO:0000313" key="2">
    <source>
        <dbReference type="Proteomes" id="UP000469430"/>
    </source>
</evidence>
<dbReference type="RefSeq" id="WP_161390264.1">
    <property type="nucleotide sequence ID" value="NZ_JBHSCP010000001.1"/>
</dbReference>
<reference evidence="1 2" key="1">
    <citation type="submission" date="2019-12" db="EMBL/GenBank/DDBJ databases">
        <title>Genomic-based taxomic classification of the family Erythrobacteraceae.</title>
        <authorList>
            <person name="Xu L."/>
        </authorList>
    </citation>
    <scope>NUCLEOTIDE SEQUENCE [LARGE SCALE GENOMIC DNA]</scope>
    <source>
        <strain evidence="1 2">S36</strain>
    </source>
</reference>
<dbReference type="CDD" id="cd10935">
    <property type="entry name" value="CE4_WalW"/>
    <property type="match status" value="1"/>
</dbReference>
<dbReference type="AlphaFoldDB" id="A0A6I4TV52"/>
<dbReference type="GO" id="GO:0005975">
    <property type="term" value="P:carbohydrate metabolic process"/>
    <property type="evidence" value="ECO:0007669"/>
    <property type="project" value="InterPro"/>
</dbReference>
<gene>
    <name evidence="1" type="ORF">GRI97_06560</name>
</gene>
<name>A0A6I4TV52_9SPHN</name>
<dbReference type="InterPro" id="IPR011330">
    <property type="entry name" value="Glyco_hydro/deAcase_b/a-brl"/>
</dbReference>
<dbReference type="Gene3D" id="3.20.20.370">
    <property type="entry name" value="Glycoside hydrolase/deacetylase"/>
    <property type="match status" value="1"/>
</dbReference>
<dbReference type="OrthoDB" id="9771584at2"/>
<accession>A0A6I4TV52</accession>
<proteinExistence type="predicted"/>
<evidence type="ECO:0000313" key="1">
    <source>
        <dbReference type="EMBL" id="MXO98647.1"/>
    </source>
</evidence>
<dbReference type="Proteomes" id="UP000469430">
    <property type="component" value="Unassembled WGS sequence"/>
</dbReference>
<keyword evidence="2" id="KW-1185">Reference proteome</keyword>
<dbReference type="EMBL" id="WTYJ01000001">
    <property type="protein sequence ID" value="MXO98647.1"/>
    <property type="molecule type" value="Genomic_DNA"/>
</dbReference>
<comment type="caution">
    <text evidence="1">The sequence shown here is derived from an EMBL/GenBank/DDBJ whole genome shotgun (WGS) entry which is preliminary data.</text>
</comment>
<organism evidence="1 2">
    <name type="scientific">Croceibacterium xixiisoli</name>
    <dbReference type="NCBI Taxonomy" id="1476466"/>
    <lineage>
        <taxon>Bacteria</taxon>
        <taxon>Pseudomonadati</taxon>
        <taxon>Pseudomonadota</taxon>
        <taxon>Alphaproteobacteria</taxon>
        <taxon>Sphingomonadales</taxon>
        <taxon>Erythrobacteraceae</taxon>
        <taxon>Croceibacterium</taxon>
    </lineage>
</organism>